<dbReference type="AlphaFoldDB" id="A0A0B1NXE6"/>
<feature type="coiled-coil region" evidence="1">
    <location>
        <begin position="157"/>
        <end position="212"/>
    </location>
</feature>
<accession>A0A0B1NXE6</accession>
<sequence length="399" mass="44345">MTNTANIDTLMIDENNTLLNRLKYERTKLTLTKFASSNKSLQSANQNFRRSPESPNLLLSQNSFSNTSISSICFGNRLLGMAGKFNTQTQNQSILVPLESLSHKPVDLDANSHPSLSSGDIDSIDLSSQPGIKDLLVSAEGLLSRLQNAYVQRTSALNDMTKSRDNLVEELEESNTRVQNLRSQLETLATTISSKDQRIAELERELLSAKSNPCYYKSSLNKCHKLQNSNSLSQSYSSIDHECLTPEDHNCTNHMLIDLELEHESDCESSICDELFSRPQSPALTNTSSILTRSPHLRPVTYESPDPSLRNFDNKNSYCNERPKSQPYKSFFGFLSGRSSNKDVHTLQQESCPSCLGKGSLAAWDTVSLLQAENQGLKGRIVQLEDAVSGALDAIMGYY</sequence>
<organism evidence="2 3">
    <name type="scientific">Uncinula necator</name>
    <name type="common">Grape powdery mildew</name>
    <dbReference type="NCBI Taxonomy" id="52586"/>
    <lineage>
        <taxon>Eukaryota</taxon>
        <taxon>Fungi</taxon>
        <taxon>Dikarya</taxon>
        <taxon>Ascomycota</taxon>
        <taxon>Pezizomycotina</taxon>
        <taxon>Leotiomycetes</taxon>
        <taxon>Erysiphales</taxon>
        <taxon>Erysiphaceae</taxon>
        <taxon>Erysiphe</taxon>
    </lineage>
</organism>
<gene>
    <name evidence="2" type="ORF">EV44_g5587</name>
</gene>
<reference evidence="2 3" key="1">
    <citation type="journal article" date="2014" name="BMC Genomics">
        <title>Adaptive genomic structural variation in the grape powdery mildew pathogen, Erysiphe necator.</title>
        <authorList>
            <person name="Jones L."/>
            <person name="Riaz S."/>
            <person name="Morales-Cruz A."/>
            <person name="Amrine K.C."/>
            <person name="McGuire B."/>
            <person name="Gubler W.D."/>
            <person name="Walker M.A."/>
            <person name="Cantu D."/>
        </authorList>
    </citation>
    <scope>NUCLEOTIDE SEQUENCE [LARGE SCALE GENOMIC DNA]</scope>
    <source>
        <strain evidence="3">c</strain>
    </source>
</reference>
<comment type="caution">
    <text evidence="2">The sequence shown here is derived from an EMBL/GenBank/DDBJ whole genome shotgun (WGS) entry which is preliminary data.</text>
</comment>
<dbReference type="EMBL" id="JNVN01003298">
    <property type="protein sequence ID" value="KHJ31067.1"/>
    <property type="molecule type" value="Genomic_DNA"/>
</dbReference>
<evidence type="ECO:0000313" key="3">
    <source>
        <dbReference type="Proteomes" id="UP000030854"/>
    </source>
</evidence>
<evidence type="ECO:0000313" key="2">
    <source>
        <dbReference type="EMBL" id="KHJ31067.1"/>
    </source>
</evidence>
<dbReference type="STRING" id="52586.A0A0B1NXE6"/>
<keyword evidence="1" id="KW-0175">Coiled coil</keyword>
<dbReference type="Proteomes" id="UP000030854">
    <property type="component" value="Unassembled WGS sequence"/>
</dbReference>
<dbReference type="HOGENOM" id="CLU_691151_0_0_1"/>
<proteinExistence type="predicted"/>
<name>A0A0B1NXE6_UNCNE</name>
<evidence type="ECO:0000256" key="1">
    <source>
        <dbReference type="SAM" id="Coils"/>
    </source>
</evidence>
<keyword evidence="3" id="KW-1185">Reference proteome</keyword>
<protein>
    <submittedName>
        <fullName evidence="2">Uncharacterized protein</fullName>
    </submittedName>
</protein>